<proteinExistence type="predicted"/>
<keyword evidence="2" id="KW-1185">Reference proteome</keyword>
<dbReference type="EMBL" id="VSWC01000170">
    <property type="protein sequence ID" value="KAA1072279.1"/>
    <property type="molecule type" value="Genomic_DNA"/>
</dbReference>
<comment type="caution">
    <text evidence="1">The sequence shown here is derived from an EMBL/GenBank/DDBJ whole genome shotgun (WGS) entry which is preliminary data.</text>
</comment>
<evidence type="ECO:0000313" key="2">
    <source>
        <dbReference type="Proteomes" id="UP000324748"/>
    </source>
</evidence>
<accession>A0A5B0M7S5</accession>
<name>A0A5B0M7S5_PUCGR</name>
<dbReference type="AlphaFoldDB" id="A0A5B0M7S5"/>
<evidence type="ECO:0000313" key="1">
    <source>
        <dbReference type="EMBL" id="KAA1072279.1"/>
    </source>
</evidence>
<sequence length="52" mass="5342">MLRYAVSPEIASLSLQAQCAAAAVVDVAALSTSGRVWAHRCPPSCHAGFGVD</sequence>
<protein>
    <submittedName>
        <fullName evidence="1">Uncharacterized protein</fullName>
    </submittedName>
</protein>
<gene>
    <name evidence="1" type="ORF">PGT21_031687</name>
</gene>
<reference evidence="1 2" key="1">
    <citation type="submission" date="2019-05" db="EMBL/GenBank/DDBJ databases">
        <title>Emergence of the Ug99 lineage of the wheat stem rust pathogen through somatic hybridization.</title>
        <authorList>
            <person name="Li F."/>
            <person name="Upadhyaya N.M."/>
            <person name="Sperschneider J."/>
            <person name="Matny O."/>
            <person name="Nguyen-Phuc H."/>
            <person name="Mago R."/>
            <person name="Raley C."/>
            <person name="Miller M.E."/>
            <person name="Silverstein K.A.T."/>
            <person name="Henningsen E."/>
            <person name="Hirsch C.D."/>
            <person name="Visser B."/>
            <person name="Pretorius Z.A."/>
            <person name="Steffenson B.J."/>
            <person name="Schwessinger B."/>
            <person name="Dodds P.N."/>
            <person name="Figueroa M."/>
        </authorList>
    </citation>
    <scope>NUCLEOTIDE SEQUENCE [LARGE SCALE GENOMIC DNA]</scope>
    <source>
        <strain evidence="1">21-0</strain>
    </source>
</reference>
<organism evidence="1 2">
    <name type="scientific">Puccinia graminis f. sp. tritici</name>
    <dbReference type="NCBI Taxonomy" id="56615"/>
    <lineage>
        <taxon>Eukaryota</taxon>
        <taxon>Fungi</taxon>
        <taxon>Dikarya</taxon>
        <taxon>Basidiomycota</taxon>
        <taxon>Pucciniomycotina</taxon>
        <taxon>Pucciniomycetes</taxon>
        <taxon>Pucciniales</taxon>
        <taxon>Pucciniaceae</taxon>
        <taxon>Puccinia</taxon>
    </lineage>
</organism>
<dbReference type="Proteomes" id="UP000324748">
    <property type="component" value="Unassembled WGS sequence"/>
</dbReference>